<dbReference type="VEuPathDB" id="AmoebaDB:EHI_035270"/>
<evidence type="ECO:0000313" key="5">
    <source>
        <dbReference type="Proteomes" id="UP000078387"/>
    </source>
</evidence>
<feature type="chain" id="PRO_5023864533" evidence="3">
    <location>
        <begin position="16"/>
        <end position="214"/>
    </location>
</feature>
<organism evidence="4 5">
    <name type="scientific">Entamoeba histolytica</name>
    <dbReference type="NCBI Taxonomy" id="5759"/>
    <lineage>
        <taxon>Eukaryota</taxon>
        <taxon>Amoebozoa</taxon>
        <taxon>Evosea</taxon>
        <taxon>Archamoebae</taxon>
        <taxon>Mastigamoebida</taxon>
        <taxon>Entamoebidae</taxon>
        <taxon>Entamoeba</taxon>
    </lineage>
</organism>
<dbReference type="VEuPathDB" id="AmoebaDB:EHI8A_134720"/>
<keyword evidence="2" id="KW-0472">Membrane</keyword>
<feature type="transmembrane region" description="Helical" evidence="2">
    <location>
        <begin position="187"/>
        <end position="207"/>
    </location>
</feature>
<sequence>MKSIIFVFFIIYCLGQSAKQLKNKQRNSIGRNPDSLRKEKGNKKSIGKEKIIEQKKSLPQVAMSFSREELFDKSPHELSNAYVRIYQALGEVMRMSHQYNVIDSENQRGVGYISHMLGHIAQQSNKELDSQITSVILNKIKSHEEETQSIQSMTNEVSTYAQSAASKVAKFELKMKEAQNIQSTPTFIYIIAFLLQILTGYFIYIIISKRKIHL</sequence>
<dbReference type="AlphaFoldDB" id="A0A5K1VRU8"/>
<proteinExistence type="predicted"/>
<dbReference type="VEuPathDB" id="AmoebaDB:KM1_191610"/>
<protein>
    <submittedName>
        <fullName evidence="4">Uncharacterized protein</fullName>
    </submittedName>
</protein>
<accession>A0A5K1VRU8</accession>
<reference evidence="4 5" key="1">
    <citation type="submission" date="2016-05" db="EMBL/GenBank/DDBJ databases">
        <title>First whole genome sequencing of Entamoeba histolytica HM1:IMSS-clone-6.</title>
        <authorList>
            <person name="Mukherjee Avik.K."/>
            <person name="Izumyama S."/>
            <person name="Nakada-Tsukui K."/>
            <person name="Nozaki T."/>
        </authorList>
    </citation>
    <scope>NUCLEOTIDE SEQUENCE [LARGE SCALE GENOMIC DNA]</scope>
    <source>
        <strain evidence="4 5">HM1:IMSS clone 6</strain>
    </source>
</reference>
<keyword evidence="3" id="KW-0732">Signal</keyword>
<feature type="region of interest" description="Disordered" evidence="1">
    <location>
        <begin position="24"/>
        <end position="45"/>
    </location>
</feature>
<dbReference type="Proteomes" id="UP000078387">
    <property type="component" value="Unassembled WGS sequence"/>
</dbReference>
<dbReference type="EMBL" id="BDEQ01000001">
    <property type="protein sequence ID" value="GAT96475.1"/>
    <property type="molecule type" value="Genomic_DNA"/>
</dbReference>
<comment type="caution">
    <text evidence="4">The sequence shown here is derived from an EMBL/GenBank/DDBJ whole genome shotgun (WGS) entry which is preliminary data.</text>
</comment>
<gene>
    <name evidence="4" type="ORF">CL6EHI_035270</name>
</gene>
<name>A0A5K1VRU8_ENTHI</name>
<dbReference type="VEuPathDB" id="AmoebaDB:EHI7A_124730"/>
<evidence type="ECO:0000256" key="1">
    <source>
        <dbReference type="SAM" id="MobiDB-lite"/>
    </source>
</evidence>
<dbReference type="VEuPathDB" id="AmoebaDB:EHI5A_100070"/>
<keyword evidence="2" id="KW-0812">Transmembrane</keyword>
<feature type="signal peptide" evidence="3">
    <location>
        <begin position="1"/>
        <end position="15"/>
    </location>
</feature>
<evidence type="ECO:0000256" key="2">
    <source>
        <dbReference type="SAM" id="Phobius"/>
    </source>
</evidence>
<evidence type="ECO:0000256" key="3">
    <source>
        <dbReference type="SAM" id="SignalP"/>
    </source>
</evidence>
<keyword evidence="2" id="KW-1133">Transmembrane helix</keyword>
<evidence type="ECO:0000313" key="4">
    <source>
        <dbReference type="EMBL" id="GAT96475.1"/>
    </source>
</evidence>